<comment type="caution">
    <text evidence="3">The sequence shown here is derived from an EMBL/GenBank/DDBJ whole genome shotgun (WGS) entry which is preliminary data.</text>
</comment>
<gene>
    <name evidence="3" type="ORF">AXK11_02095</name>
</gene>
<evidence type="ECO:0000256" key="1">
    <source>
        <dbReference type="ARBA" id="ARBA00010282"/>
    </source>
</evidence>
<dbReference type="Gene3D" id="3.90.1010.10">
    <property type="match status" value="1"/>
</dbReference>
<dbReference type="EMBL" id="LSZQ01000013">
    <property type="protein sequence ID" value="KXU37608.1"/>
    <property type="molecule type" value="Genomic_DNA"/>
</dbReference>
<protein>
    <recommendedName>
        <fullName evidence="2">Fe-S metabolism associated domain-containing protein</fullName>
    </recommendedName>
</protein>
<feature type="domain" description="Fe-S metabolism associated" evidence="2">
    <location>
        <begin position="10"/>
        <end position="136"/>
    </location>
</feature>
<dbReference type="RefSeq" id="WP_068628768.1">
    <property type="nucleotide sequence ID" value="NZ_LSZQ01000013.1"/>
</dbReference>
<keyword evidence="4" id="KW-1185">Reference proteome</keyword>
<dbReference type="PANTHER" id="PTHR43597:SF5">
    <property type="entry name" value="SUFE-LIKE PROTEIN 2, CHLOROPLASTIC"/>
    <property type="match status" value="1"/>
</dbReference>
<dbReference type="PANTHER" id="PTHR43597">
    <property type="entry name" value="SULFUR ACCEPTOR PROTEIN CSDE"/>
    <property type="match status" value="1"/>
</dbReference>
<dbReference type="Pfam" id="PF02657">
    <property type="entry name" value="SufE"/>
    <property type="match status" value="1"/>
</dbReference>
<sequence>MTELQQALIADLNLIENAQERLAIIVERARRSSAGEGGGQLAAHERHDSQLVAGCISQVWLSAELGPDGRCRFRCAADSPLVNGLVSLLCEFFSGCTPAEILACETEGCDPLAELGLLHGLSPTRRNGLAAVRARIFHFAQAQERHA</sequence>
<evidence type="ECO:0000313" key="4">
    <source>
        <dbReference type="Proteomes" id="UP000070058"/>
    </source>
</evidence>
<dbReference type="Proteomes" id="UP000070058">
    <property type="component" value="Unassembled WGS sequence"/>
</dbReference>
<accession>A0A139SSP9</accession>
<dbReference type="AlphaFoldDB" id="A0A139SSP9"/>
<dbReference type="STRING" id="1548207.AXK11_02095"/>
<name>A0A139SSP9_9BACT</name>
<evidence type="ECO:0000259" key="2">
    <source>
        <dbReference type="Pfam" id="PF02657"/>
    </source>
</evidence>
<dbReference type="InterPro" id="IPR003808">
    <property type="entry name" value="Fe-S_metab-assoc_dom"/>
</dbReference>
<comment type="similarity">
    <text evidence="1">Belongs to the SufE family.</text>
</comment>
<reference evidence="4" key="1">
    <citation type="submission" date="2016-02" db="EMBL/GenBank/DDBJ databases">
        <authorList>
            <person name="Sanders J.G."/>
            <person name="Lin J.Y."/>
            <person name="Wertz J.T."/>
            <person name="Russell J.A."/>
            <person name="Moreau C.S."/>
            <person name="Powell S."/>
        </authorList>
    </citation>
    <scope>NUCLEOTIDE SEQUENCE [LARGE SCALE GENOMIC DNA]</scope>
    <source>
        <strain evidence="4">CAG34</strain>
    </source>
</reference>
<evidence type="ECO:0000313" key="3">
    <source>
        <dbReference type="EMBL" id="KXU37608.1"/>
    </source>
</evidence>
<proteinExistence type="inferred from homology"/>
<dbReference type="OrthoDB" id="9799320at2"/>
<organism evidence="3 4">
    <name type="scientific">Cephaloticoccus primus</name>
    <dbReference type="NCBI Taxonomy" id="1548207"/>
    <lineage>
        <taxon>Bacteria</taxon>
        <taxon>Pseudomonadati</taxon>
        <taxon>Verrucomicrobiota</taxon>
        <taxon>Opitutia</taxon>
        <taxon>Opitutales</taxon>
        <taxon>Opitutaceae</taxon>
        <taxon>Cephaloticoccus</taxon>
    </lineage>
</organism>
<dbReference type="SUPFAM" id="SSF82649">
    <property type="entry name" value="SufE/NifU"/>
    <property type="match status" value="1"/>
</dbReference>